<sequence length="229" mass="25820">MNDTVILSPSIMCANLVNLEQDIHELKRIGFNTIHIDLIDGIFSPSMPLGIETIKSMRKITDAVFDVHIMAHDNEFFIRQMLEIGAQKITFHLETSLHADRYIHLIKNAGAQVGIALNPSTPLSMLEYILKEVDRVCLMLINPGFAQDKNEHQVPYAFEKIRDLARMIHEKHLKTSIQVDGRVSLEKIPGLIEAGADDLVLGSTSLFFHGISLADSSEKLLELIRRIDR</sequence>
<dbReference type="InterPro" id="IPR000056">
    <property type="entry name" value="Ribul_P_3_epim-like"/>
</dbReference>
<keyword evidence="2 3" id="KW-0413">Isomerase</keyword>
<dbReference type="SUPFAM" id="SSF51366">
    <property type="entry name" value="Ribulose-phoshate binding barrel"/>
    <property type="match status" value="1"/>
</dbReference>
<dbReference type="GO" id="GO:0004750">
    <property type="term" value="F:D-ribulose-phosphate 3-epimerase activity"/>
    <property type="evidence" value="ECO:0007669"/>
    <property type="project" value="UniProtKB-EC"/>
</dbReference>
<dbReference type="PANTHER" id="PTHR11749">
    <property type="entry name" value="RIBULOSE-5-PHOSPHATE-3-EPIMERASE"/>
    <property type="match status" value="1"/>
</dbReference>
<accession>F2NBE7</accession>
<proteinExistence type="predicted"/>
<dbReference type="Pfam" id="PF00834">
    <property type="entry name" value="Ribul_P_3_epim"/>
    <property type="match status" value="1"/>
</dbReference>
<evidence type="ECO:0000256" key="2">
    <source>
        <dbReference type="ARBA" id="ARBA00023235"/>
    </source>
</evidence>
<keyword evidence="1" id="KW-0479">Metal-binding</keyword>
<keyword evidence="4" id="KW-1185">Reference proteome</keyword>
<dbReference type="EMBL" id="CP002628">
    <property type="protein sequence ID" value="AEB06683.1"/>
    <property type="molecule type" value="Genomic_DNA"/>
</dbReference>
<evidence type="ECO:0000256" key="1">
    <source>
        <dbReference type="ARBA" id="ARBA00022723"/>
    </source>
</evidence>
<dbReference type="InterPro" id="IPR011060">
    <property type="entry name" value="RibuloseP-bd_barrel"/>
</dbReference>
<dbReference type="GO" id="GO:0046872">
    <property type="term" value="F:metal ion binding"/>
    <property type="evidence" value="ECO:0007669"/>
    <property type="project" value="UniProtKB-KW"/>
</dbReference>
<organism evidence="3 4">
    <name type="scientific">Coriobacterium glomerans (strain ATCC 49209 / DSM 20642 / JCM 10262 / PW2)</name>
    <dbReference type="NCBI Taxonomy" id="700015"/>
    <lineage>
        <taxon>Bacteria</taxon>
        <taxon>Bacillati</taxon>
        <taxon>Actinomycetota</taxon>
        <taxon>Coriobacteriia</taxon>
        <taxon>Coriobacteriales</taxon>
        <taxon>Coriobacteriaceae</taxon>
        <taxon>Coriobacterium</taxon>
    </lineage>
</organism>
<dbReference type="GO" id="GO:0005975">
    <property type="term" value="P:carbohydrate metabolic process"/>
    <property type="evidence" value="ECO:0007669"/>
    <property type="project" value="InterPro"/>
</dbReference>
<dbReference type="EC" id="5.1.3.1" evidence="3"/>
<dbReference type="eggNOG" id="COG0036">
    <property type="taxonomic scope" value="Bacteria"/>
</dbReference>
<dbReference type="RefSeq" id="WP_013708426.1">
    <property type="nucleotide sequence ID" value="NC_015389.1"/>
</dbReference>
<dbReference type="AlphaFoldDB" id="F2NBE7"/>
<dbReference type="Proteomes" id="UP000006851">
    <property type="component" value="Chromosome"/>
</dbReference>
<dbReference type="HOGENOM" id="CLU_054856_2_1_11"/>
<evidence type="ECO:0000313" key="4">
    <source>
        <dbReference type="Proteomes" id="UP000006851"/>
    </source>
</evidence>
<evidence type="ECO:0000313" key="3">
    <source>
        <dbReference type="EMBL" id="AEB06683.1"/>
    </source>
</evidence>
<dbReference type="NCBIfam" id="NF004076">
    <property type="entry name" value="PRK05581.1-4"/>
    <property type="match status" value="1"/>
</dbReference>
<dbReference type="STRING" id="700015.Corgl_0569"/>
<dbReference type="Gene3D" id="3.20.20.70">
    <property type="entry name" value="Aldolase class I"/>
    <property type="match status" value="1"/>
</dbReference>
<dbReference type="OrthoDB" id="1645589at2"/>
<reference evidence="4" key="1">
    <citation type="journal article" date="2013" name="Stand. Genomic Sci.">
        <title>Complete genome sequence of Coriobacterium glomerans type strain (PW2(T)) from the midgut of Pyrrhocoris apterus L. (red soldier bug).</title>
        <authorList>
            <person name="Stackebrandt E."/>
            <person name="Zeytun A."/>
            <person name="Lapidus A."/>
            <person name="Nolan M."/>
            <person name="Lucas S."/>
            <person name="Hammon N."/>
            <person name="Deshpande S."/>
            <person name="Cheng J.F."/>
            <person name="Tapia R."/>
            <person name="Goodwin L.A."/>
            <person name="Pitluck S."/>
            <person name="Liolios K."/>
            <person name="Pagani I."/>
            <person name="Ivanova N."/>
            <person name="Mavromatis K."/>
            <person name="Mikhailova N."/>
            <person name="Huntemann M."/>
            <person name="Pati A."/>
            <person name="Chen A."/>
            <person name="Palaniappan K."/>
            <person name="Chang Y.J."/>
            <person name="Land M."/>
            <person name="Hauser L."/>
            <person name="Rohde M."/>
            <person name="Pukall R."/>
            <person name="Goker M."/>
            <person name="Detter J.C."/>
            <person name="Woyke T."/>
            <person name="Bristow J."/>
            <person name="Eisen J.A."/>
            <person name="Markowitz V."/>
            <person name="Hugenholtz P."/>
            <person name="Kyrpides N.C."/>
            <person name="Klenk H.P."/>
        </authorList>
    </citation>
    <scope>NUCLEOTIDE SEQUENCE</scope>
    <source>
        <strain evidence="4">ATCC 49209 / DSM 20642 / JCM 10262 / PW2</strain>
    </source>
</reference>
<gene>
    <name evidence="3" type="ordered locus">Corgl_0569</name>
</gene>
<dbReference type="InterPro" id="IPR013785">
    <property type="entry name" value="Aldolase_TIM"/>
</dbReference>
<protein>
    <submittedName>
        <fullName evidence="3">Ribulose-5-phosphate 3-epimerase</fullName>
        <ecNumber evidence="3">5.1.3.1</ecNumber>
    </submittedName>
</protein>
<dbReference type="CDD" id="cd00429">
    <property type="entry name" value="RPE"/>
    <property type="match status" value="1"/>
</dbReference>
<dbReference type="KEGG" id="cgo:Corgl_0569"/>
<name>F2NBE7_CORGP</name>